<proteinExistence type="predicted"/>
<protein>
    <submittedName>
        <fullName evidence="1">Uncharacterized protein</fullName>
    </submittedName>
</protein>
<evidence type="ECO:0000313" key="1">
    <source>
        <dbReference type="EMBL" id="KIL37648.1"/>
    </source>
</evidence>
<accession>A0ABR5A9F9</accession>
<keyword evidence="2" id="KW-1185">Reference proteome</keyword>
<dbReference type="RefSeq" id="WP_041059396.1">
    <property type="nucleotide sequence ID" value="NZ_JXAL01000001.1"/>
</dbReference>
<reference evidence="1 2" key="1">
    <citation type="submission" date="2014-12" db="EMBL/GenBank/DDBJ databases">
        <title>Draft genome sequence of Cohnella kolymensis strain B-2846.</title>
        <authorList>
            <person name="Karlyshev A.V."/>
            <person name="Kudryashova E.B."/>
        </authorList>
    </citation>
    <scope>NUCLEOTIDE SEQUENCE [LARGE SCALE GENOMIC DNA]</scope>
    <source>
        <strain evidence="1 2">VKM B-2846</strain>
    </source>
</reference>
<comment type="caution">
    <text evidence="1">The sequence shown here is derived from an EMBL/GenBank/DDBJ whole genome shotgun (WGS) entry which is preliminary data.</text>
</comment>
<dbReference type="EMBL" id="JXAL01000001">
    <property type="protein sequence ID" value="KIL37648.1"/>
    <property type="molecule type" value="Genomic_DNA"/>
</dbReference>
<sequence>MKDQLHLADQLAQLNKQQLIDLLLLYARDFEQVEQRLTLHFIQPTGADELKQSKALIRSYIKQSSDRHGFVSYRNVSYAITGAEMVLQKALQVVDQGNALRTINISFCVLHEMERLLQCSDDSNGYVGDLLHSASRQYKKRFGQIPYQTKKRSSYSLYC</sequence>
<name>A0ABR5A9F9_9BACL</name>
<organism evidence="1 2">
    <name type="scientific">Cohnella kolymensis</name>
    <dbReference type="NCBI Taxonomy" id="1590652"/>
    <lineage>
        <taxon>Bacteria</taxon>
        <taxon>Bacillati</taxon>
        <taxon>Bacillota</taxon>
        <taxon>Bacilli</taxon>
        <taxon>Bacillales</taxon>
        <taxon>Paenibacillaceae</taxon>
        <taxon>Cohnella</taxon>
    </lineage>
</organism>
<gene>
    <name evidence="1" type="ORF">SD71_03355</name>
</gene>
<dbReference type="Proteomes" id="UP000054526">
    <property type="component" value="Unassembled WGS sequence"/>
</dbReference>
<evidence type="ECO:0000313" key="2">
    <source>
        <dbReference type="Proteomes" id="UP000054526"/>
    </source>
</evidence>